<evidence type="ECO:0000313" key="9">
    <source>
        <dbReference type="EMBL" id="KAF1996571.1"/>
    </source>
</evidence>
<dbReference type="PANTHER" id="PTHR24304:SF2">
    <property type="entry name" value="24-HYDROXYCHOLESTEROL 7-ALPHA-HYDROXYLASE"/>
    <property type="match status" value="1"/>
</dbReference>
<keyword evidence="5 6" id="KW-0408">Iron</keyword>
<evidence type="ECO:0000256" key="4">
    <source>
        <dbReference type="ARBA" id="ARBA00022723"/>
    </source>
</evidence>
<accession>A0A6A5W8X5</accession>
<evidence type="ECO:0000256" key="6">
    <source>
        <dbReference type="PIRSR" id="PIRSR602403-1"/>
    </source>
</evidence>
<comment type="cofactor">
    <cofactor evidence="1 6">
        <name>heme</name>
        <dbReference type="ChEBI" id="CHEBI:30413"/>
    </cofactor>
</comment>
<evidence type="ECO:0000256" key="7">
    <source>
        <dbReference type="RuleBase" id="RU000461"/>
    </source>
</evidence>
<evidence type="ECO:0000256" key="3">
    <source>
        <dbReference type="ARBA" id="ARBA00022617"/>
    </source>
</evidence>
<dbReference type="GO" id="GO:0008395">
    <property type="term" value="F:steroid hydroxylase activity"/>
    <property type="evidence" value="ECO:0007669"/>
    <property type="project" value="TreeGrafter"/>
</dbReference>
<gene>
    <name evidence="9" type="ORF">P154DRAFT_498464</name>
</gene>
<dbReference type="InterPro" id="IPR001128">
    <property type="entry name" value="Cyt_P450"/>
</dbReference>
<feature type="transmembrane region" description="Helical" evidence="8">
    <location>
        <begin position="20"/>
        <end position="41"/>
    </location>
</feature>
<reference evidence="9" key="1">
    <citation type="journal article" date="2020" name="Stud. Mycol.">
        <title>101 Dothideomycetes genomes: a test case for predicting lifestyles and emergence of pathogens.</title>
        <authorList>
            <person name="Haridas S."/>
            <person name="Albert R."/>
            <person name="Binder M."/>
            <person name="Bloem J."/>
            <person name="Labutti K."/>
            <person name="Salamov A."/>
            <person name="Andreopoulos B."/>
            <person name="Baker S."/>
            <person name="Barry K."/>
            <person name="Bills G."/>
            <person name="Bluhm B."/>
            <person name="Cannon C."/>
            <person name="Castanera R."/>
            <person name="Culley D."/>
            <person name="Daum C."/>
            <person name="Ezra D."/>
            <person name="Gonzalez J."/>
            <person name="Henrissat B."/>
            <person name="Kuo A."/>
            <person name="Liang C."/>
            <person name="Lipzen A."/>
            <person name="Lutzoni F."/>
            <person name="Magnuson J."/>
            <person name="Mondo S."/>
            <person name="Nolan M."/>
            <person name="Ohm R."/>
            <person name="Pangilinan J."/>
            <person name="Park H.-J."/>
            <person name="Ramirez L."/>
            <person name="Alfaro M."/>
            <person name="Sun H."/>
            <person name="Tritt A."/>
            <person name="Yoshinaga Y."/>
            <person name="Zwiers L.-H."/>
            <person name="Turgeon B."/>
            <person name="Goodwin S."/>
            <person name="Spatafora J."/>
            <person name="Crous P."/>
            <person name="Grigoriev I."/>
        </authorList>
    </citation>
    <scope>NUCLEOTIDE SEQUENCE</scope>
    <source>
        <strain evidence="9">CBS 123094</strain>
    </source>
</reference>
<dbReference type="OrthoDB" id="1470350at2759"/>
<dbReference type="InterPro" id="IPR036396">
    <property type="entry name" value="Cyt_P450_sf"/>
</dbReference>
<evidence type="ECO:0000313" key="10">
    <source>
        <dbReference type="Proteomes" id="UP000799779"/>
    </source>
</evidence>
<keyword evidence="7" id="KW-0560">Oxidoreductase</keyword>
<dbReference type="AlphaFoldDB" id="A0A6A5W8X5"/>
<protein>
    <submittedName>
        <fullName evidence="9">Cytochrome P450</fullName>
    </submittedName>
</protein>
<dbReference type="PRINTS" id="PR00465">
    <property type="entry name" value="EP450IV"/>
</dbReference>
<evidence type="ECO:0000256" key="8">
    <source>
        <dbReference type="SAM" id="Phobius"/>
    </source>
</evidence>
<organism evidence="9 10">
    <name type="scientific">Amniculicola lignicola CBS 123094</name>
    <dbReference type="NCBI Taxonomy" id="1392246"/>
    <lineage>
        <taxon>Eukaryota</taxon>
        <taxon>Fungi</taxon>
        <taxon>Dikarya</taxon>
        <taxon>Ascomycota</taxon>
        <taxon>Pezizomycotina</taxon>
        <taxon>Dothideomycetes</taxon>
        <taxon>Pleosporomycetidae</taxon>
        <taxon>Pleosporales</taxon>
        <taxon>Amniculicolaceae</taxon>
        <taxon>Amniculicola</taxon>
    </lineage>
</organism>
<keyword evidence="8" id="KW-0812">Transmembrane</keyword>
<keyword evidence="10" id="KW-1185">Reference proteome</keyword>
<comment type="similarity">
    <text evidence="2 7">Belongs to the cytochrome P450 family.</text>
</comment>
<dbReference type="Pfam" id="PF00067">
    <property type="entry name" value="p450"/>
    <property type="match status" value="1"/>
</dbReference>
<keyword evidence="7" id="KW-0503">Monooxygenase</keyword>
<dbReference type="GO" id="GO:0016705">
    <property type="term" value="F:oxidoreductase activity, acting on paired donors, with incorporation or reduction of molecular oxygen"/>
    <property type="evidence" value="ECO:0007669"/>
    <property type="project" value="InterPro"/>
</dbReference>
<proteinExistence type="inferred from homology"/>
<dbReference type="SUPFAM" id="SSF48264">
    <property type="entry name" value="Cytochrome P450"/>
    <property type="match status" value="1"/>
</dbReference>
<dbReference type="InterPro" id="IPR002403">
    <property type="entry name" value="Cyt_P450_E_grp-IV"/>
</dbReference>
<dbReference type="PROSITE" id="PS00086">
    <property type="entry name" value="CYTOCHROME_P450"/>
    <property type="match status" value="1"/>
</dbReference>
<dbReference type="Gene3D" id="1.10.630.10">
    <property type="entry name" value="Cytochrome P450"/>
    <property type="match status" value="1"/>
</dbReference>
<evidence type="ECO:0000256" key="1">
    <source>
        <dbReference type="ARBA" id="ARBA00001971"/>
    </source>
</evidence>
<keyword evidence="8" id="KW-1133">Transmembrane helix</keyword>
<keyword evidence="3 6" id="KW-0349">Heme</keyword>
<feature type="binding site" description="axial binding residue" evidence="6">
    <location>
        <position position="469"/>
    </location>
    <ligand>
        <name>heme</name>
        <dbReference type="ChEBI" id="CHEBI:30413"/>
    </ligand>
    <ligandPart>
        <name>Fe</name>
        <dbReference type="ChEBI" id="CHEBI:18248"/>
    </ligandPart>
</feature>
<sequence length="532" mass="60252">MLSSSDLNFSSFFPWTLGRWPSIAVSSVTVVFLALLCFRFWAFTVKPWLRPDEPRELPYWIPYFGHALEFVNNGQSLTTRARIYFKNRREPFALTLGGEKLYFLTSPDDVQTFYKNTTSLKFESVVYDLGIMFGVSKQAMDRAYEKPESEAEDVVSRALGTRNSRLKCLADLNKEFWKMQLHPGEHYLELQDVFLEQIQHRLGFAGIPPTSVRAESAEEKTVSLLELLQRVLVEAALTAFFGAVLLESEPSIVQDFLDFDDENWKLWYKWPNADQMFAAKGRMAKAIERYLGLPNEQRSDASFIIKTFITSQRALDTSDEDLAKILCMLVFVMNTNTYKASFWALAFLLQDKDFVSQIKDETTNAFSDSGTLDSQYLAESCPRLSSLVNEVLRFCSASSSMRVTSTPTIINAKLIPANSRVMVPTHELHFNDAVFGSLTSQFLPDRFLGKDNLEKSPSFRPFGGGITHCPGRFIAAQEVKMVVAILLRNYDLDVIGETSVPELETKKPTTGIMGPKGEGDILLRLLRKGECM</sequence>
<dbReference type="EMBL" id="ML977624">
    <property type="protein sequence ID" value="KAF1996571.1"/>
    <property type="molecule type" value="Genomic_DNA"/>
</dbReference>
<dbReference type="GO" id="GO:0020037">
    <property type="term" value="F:heme binding"/>
    <property type="evidence" value="ECO:0007669"/>
    <property type="project" value="InterPro"/>
</dbReference>
<dbReference type="PANTHER" id="PTHR24304">
    <property type="entry name" value="CYTOCHROME P450 FAMILY 7"/>
    <property type="match status" value="1"/>
</dbReference>
<dbReference type="CDD" id="cd11040">
    <property type="entry name" value="CYP7_CYP8-like"/>
    <property type="match status" value="1"/>
</dbReference>
<keyword evidence="8" id="KW-0472">Membrane</keyword>
<dbReference type="InterPro" id="IPR050529">
    <property type="entry name" value="CYP450_sterol_14alpha_dmase"/>
</dbReference>
<name>A0A6A5W8X5_9PLEO</name>
<dbReference type="GO" id="GO:0005506">
    <property type="term" value="F:iron ion binding"/>
    <property type="evidence" value="ECO:0007669"/>
    <property type="project" value="InterPro"/>
</dbReference>
<dbReference type="InterPro" id="IPR017972">
    <property type="entry name" value="Cyt_P450_CS"/>
</dbReference>
<evidence type="ECO:0000256" key="2">
    <source>
        <dbReference type="ARBA" id="ARBA00010617"/>
    </source>
</evidence>
<evidence type="ECO:0000256" key="5">
    <source>
        <dbReference type="ARBA" id="ARBA00023004"/>
    </source>
</evidence>
<keyword evidence="4 6" id="KW-0479">Metal-binding</keyword>
<dbReference type="Proteomes" id="UP000799779">
    <property type="component" value="Unassembled WGS sequence"/>
</dbReference>